<comment type="caution">
    <text evidence="3">The sequence shown here is derived from an EMBL/GenBank/DDBJ whole genome shotgun (WGS) entry which is preliminary data.</text>
</comment>
<dbReference type="PANTHER" id="PTHR22803">
    <property type="entry name" value="MANNOSE, PHOSPHOLIPASE, LECTIN RECEPTOR RELATED"/>
    <property type="match status" value="1"/>
</dbReference>
<dbReference type="PROSITE" id="PS50041">
    <property type="entry name" value="C_TYPE_LECTIN_2"/>
    <property type="match status" value="1"/>
</dbReference>
<evidence type="ECO:0000313" key="3">
    <source>
        <dbReference type="EMBL" id="KAF6032687.1"/>
    </source>
</evidence>
<dbReference type="Pfam" id="PF00059">
    <property type="entry name" value="Lectin_C"/>
    <property type="match status" value="1"/>
</dbReference>
<dbReference type="CDD" id="cd00037">
    <property type="entry name" value="CLECT"/>
    <property type="match status" value="1"/>
</dbReference>
<dbReference type="InterPro" id="IPR001304">
    <property type="entry name" value="C-type_lectin-like"/>
</dbReference>
<accession>A0A7J7K382</accession>
<dbReference type="InterPro" id="IPR050111">
    <property type="entry name" value="C-type_lectin/snaclec_domain"/>
</dbReference>
<dbReference type="InterPro" id="IPR016187">
    <property type="entry name" value="CTDL_fold"/>
</dbReference>
<name>A0A7J7K382_BUGNE</name>
<protein>
    <recommendedName>
        <fullName evidence="2">C-type lectin domain-containing protein</fullName>
    </recommendedName>
</protein>
<dbReference type="SMART" id="SM00034">
    <property type="entry name" value="CLECT"/>
    <property type="match status" value="1"/>
</dbReference>
<keyword evidence="1" id="KW-1015">Disulfide bond</keyword>
<keyword evidence="4" id="KW-1185">Reference proteome</keyword>
<feature type="domain" description="C-type lectin" evidence="2">
    <location>
        <begin position="1"/>
        <end position="123"/>
    </location>
</feature>
<evidence type="ECO:0000256" key="1">
    <source>
        <dbReference type="ARBA" id="ARBA00023157"/>
    </source>
</evidence>
<reference evidence="3" key="1">
    <citation type="submission" date="2020-06" db="EMBL/GenBank/DDBJ databases">
        <title>Draft genome of Bugula neritina, a colonial animal packing powerful symbionts and potential medicines.</title>
        <authorList>
            <person name="Rayko M."/>
        </authorList>
    </citation>
    <scope>NUCLEOTIDE SEQUENCE [LARGE SCALE GENOMIC DNA]</scope>
    <source>
        <strain evidence="3">Kwan_BN1</strain>
    </source>
</reference>
<dbReference type="AlphaFoldDB" id="A0A7J7K382"/>
<dbReference type="EMBL" id="VXIV02001490">
    <property type="protein sequence ID" value="KAF6032687.1"/>
    <property type="molecule type" value="Genomic_DNA"/>
</dbReference>
<organism evidence="3 4">
    <name type="scientific">Bugula neritina</name>
    <name type="common">Brown bryozoan</name>
    <name type="synonym">Sertularia neritina</name>
    <dbReference type="NCBI Taxonomy" id="10212"/>
    <lineage>
        <taxon>Eukaryota</taxon>
        <taxon>Metazoa</taxon>
        <taxon>Spiralia</taxon>
        <taxon>Lophotrochozoa</taxon>
        <taxon>Bryozoa</taxon>
        <taxon>Gymnolaemata</taxon>
        <taxon>Cheilostomatida</taxon>
        <taxon>Flustrina</taxon>
        <taxon>Buguloidea</taxon>
        <taxon>Bugulidae</taxon>
        <taxon>Bugula</taxon>
    </lineage>
</organism>
<evidence type="ECO:0000313" key="4">
    <source>
        <dbReference type="Proteomes" id="UP000593567"/>
    </source>
</evidence>
<dbReference type="OrthoDB" id="441660at2759"/>
<evidence type="ECO:0000259" key="2">
    <source>
        <dbReference type="PROSITE" id="PS50041"/>
    </source>
</evidence>
<dbReference type="InterPro" id="IPR016186">
    <property type="entry name" value="C-type_lectin-like/link_sf"/>
</dbReference>
<dbReference type="Gene3D" id="3.10.100.10">
    <property type="entry name" value="Mannose-Binding Protein A, subunit A"/>
    <property type="match status" value="1"/>
</dbReference>
<gene>
    <name evidence="3" type="ORF">EB796_009028</name>
</gene>
<dbReference type="Proteomes" id="UP000593567">
    <property type="component" value="Unassembled WGS sequence"/>
</dbReference>
<dbReference type="InterPro" id="IPR018378">
    <property type="entry name" value="C-type_lectin_CS"/>
</dbReference>
<dbReference type="SUPFAM" id="SSF56436">
    <property type="entry name" value="C-type lectin-like"/>
    <property type="match status" value="1"/>
</dbReference>
<proteinExistence type="predicted"/>
<sequence length="127" mass="14723">MSCSKISTQKKNWDDTKAACQSAGDRLAVFDSLESISWAKHMRKTHQDWITHVNDYLWIGGREFHGQWQWDGNIRKDIVVADWHEDQPNNTGGSQECLGLLEKGRELQWDDGTCSYAAYYICEKLLR</sequence>
<dbReference type="PROSITE" id="PS00615">
    <property type="entry name" value="C_TYPE_LECTIN_1"/>
    <property type="match status" value="1"/>
</dbReference>